<dbReference type="EC" id="4.1.1.65" evidence="12"/>
<evidence type="ECO:0000313" key="15">
    <source>
        <dbReference type="Proteomes" id="UP000307749"/>
    </source>
</evidence>
<keyword evidence="13" id="KW-1133">Transmembrane helix</keyword>
<evidence type="ECO:0000256" key="10">
    <source>
        <dbReference type="ARBA" id="ARBA00023264"/>
    </source>
</evidence>
<comment type="subcellular location">
    <subcellularLocation>
        <location evidence="12">Cell membrane</location>
        <topology evidence="12">Peripheral membrane protein</topology>
    </subcellularLocation>
</comment>
<protein>
    <recommendedName>
        <fullName evidence="12">Phosphatidylserine decarboxylase proenzyme</fullName>
        <ecNumber evidence="12">4.1.1.65</ecNumber>
    </recommendedName>
    <component>
        <recommendedName>
            <fullName evidence="12">Phosphatidylserine decarboxylase alpha chain</fullName>
        </recommendedName>
    </component>
    <component>
        <recommendedName>
            <fullName evidence="12">Phosphatidylserine decarboxylase beta chain</fullName>
        </recommendedName>
    </component>
</protein>
<feature type="site" description="Cleavage (non-hydrolytic); by autocatalysis" evidence="12">
    <location>
        <begin position="244"/>
        <end position="245"/>
    </location>
</feature>
<accession>A0A4S3KQA5</accession>
<keyword evidence="6 12" id="KW-0472">Membrane</keyword>
<dbReference type="Pfam" id="PF02666">
    <property type="entry name" value="PS_Dcarbxylase"/>
    <property type="match status" value="1"/>
</dbReference>
<evidence type="ECO:0000256" key="11">
    <source>
        <dbReference type="ARBA" id="ARBA00023317"/>
    </source>
</evidence>
<dbReference type="AlphaFoldDB" id="A0A4S3KQA5"/>
<keyword evidence="5 12" id="KW-0443">Lipid metabolism</keyword>
<feature type="active site" description="Charge relay system; for autoendoproteolytic cleavage activity" evidence="12">
    <location>
        <position position="245"/>
    </location>
</feature>
<dbReference type="NCBIfam" id="TIGR00163">
    <property type="entry name" value="PS_decarb"/>
    <property type="match status" value="1"/>
</dbReference>
<dbReference type="InterPro" id="IPR033178">
    <property type="entry name" value="PSD_type1_pro"/>
</dbReference>
<evidence type="ECO:0000256" key="4">
    <source>
        <dbReference type="ARBA" id="ARBA00022793"/>
    </source>
</evidence>
<dbReference type="GO" id="GO:0006646">
    <property type="term" value="P:phosphatidylethanolamine biosynthetic process"/>
    <property type="evidence" value="ECO:0007669"/>
    <property type="project" value="UniProtKB-UniRule"/>
</dbReference>
<gene>
    <name evidence="12" type="primary">psd</name>
    <name evidence="14" type="ORF">B1806_04820</name>
</gene>
<dbReference type="InterPro" id="IPR003817">
    <property type="entry name" value="PS_Dcarbxylase"/>
</dbReference>
<keyword evidence="9 12" id="KW-0456">Lyase</keyword>
<feature type="chain" id="PRO_5023547100" description="Phosphatidylserine decarboxylase beta chain" evidence="12">
    <location>
        <begin position="1"/>
        <end position="244"/>
    </location>
</feature>
<dbReference type="STRING" id="993689.GCA_002077135_02341"/>
<keyword evidence="2 12" id="KW-1003">Cell membrane</keyword>
<comment type="pathway">
    <text evidence="1">Lipid metabolism.</text>
</comment>
<keyword evidence="3 12" id="KW-0444">Lipid biosynthesis</keyword>
<feature type="modified residue" description="Pyruvic acid (Ser); by autocatalysis" evidence="12">
    <location>
        <position position="245"/>
    </location>
</feature>
<keyword evidence="13" id="KW-0812">Transmembrane</keyword>
<evidence type="ECO:0000256" key="9">
    <source>
        <dbReference type="ARBA" id="ARBA00023239"/>
    </source>
</evidence>
<dbReference type="EMBL" id="MWQO01000015">
    <property type="protein sequence ID" value="THD11217.1"/>
    <property type="molecule type" value="Genomic_DNA"/>
</dbReference>
<feature type="active site" description="Schiff-base intermediate with substrate; via pyruvic acid; for decarboxylase activity" evidence="12">
    <location>
        <position position="245"/>
    </location>
</feature>
<keyword evidence="11 12" id="KW-0670">Pyruvate</keyword>
<sequence>MRFTVALSHVLPQHTLSALVRAATRWRWRPWKNWLIQHVVRSYAVDLSEAENPDPTQYAHFDAFFTRALRPGARPLDADPRSLLCPADGRISQAGAIRDGRIVQAKGRDYSLAELLGDGAAAQRYAQGSFVNVYLSPRDYHRVHMPCAGRLVETLHIPGRLFSVAPAAVAGVDRLFARNERLVCHFDGVHGPFVVVMVGALLVSGISTVWAGAVVPPYARVPQRLRPSGPQLAAGAEMARFHMGSTVIIVLPAGAATLRVGLVAELAVRMGERLGTLSSQDN</sequence>
<comment type="similarity">
    <text evidence="12">Belongs to the phosphatidylserine decarboxylase family. PSD-B subfamily. Prokaryotic type I sub-subfamily.</text>
</comment>
<evidence type="ECO:0000313" key="14">
    <source>
        <dbReference type="EMBL" id="THD11217.1"/>
    </source>
</evidence>
<evidence type="ECO:0000256" key="7">
    <source>
        <dbReference type="ARBA" id="ARBA00023145"/>
    </source>
</evidence>
<evidence type="ECO:0000256" key="12">
    <source>
        <dbReference type="HAMAP-Rule" id="MF_00662"/>
    </source>
</evidence>
<feature type="chain" id="PRO_5023547099" description="Phosphatidylserine decarboxylase alpha chain" evidence="12">
    <location>
        <begin position="245"/>
        <end position="282"/>
    </location>
</feature>
<comment type="PTM">
    <text evidence="12">Is synthesized initially as an inactive proenzyme. Formation of the active enzyme involves a self-maturation process in which the active site pyruvoyl group is generated from an internal serine residue via an autocatalytic post-translational modification. Two non-identical subunits are generated from the proenzyme in this reaction, and the pyruvate is formed at the N-terminus of the alpha chain, which is derived from the carboxyl end of the proenzyme. The autoendoproteolytic cleavage occurs by a canonical serine protease mechanism, in which the side chain hydroxyl group of the serine supplies its oxygen atom to form the C-terminus of the beta chain, while the remainder of the serine residue undergoes an oxidative deamination to produce ammonia and the pyruvoyl prosthetic group on the alpha chain. During this reaction, the Ser that is part of the protease active site of the proenzyme becomes the pyruvoyl prosthetic group, which constitutes an essential element of the active site of the mature decarboxylase.</text>
</comment>
<evidence type="ECO:0000256" key="13">
    <source>
        <dbReference type="SAM" id="Phobius"/>
    </source>
</evidence>
<dbReference type="InterPro" id="IPR033177">
    <property type="entry name" value="PSD-B"/>
</dbReference>
<dbReference type="UniPathway" id="UPA00558">
    <property type="reaction ID" value="UER00616"/>
</dbReference>
<keyword evidence="10 12" id="KW-1208">Phospholipid metabolism</keyword>
<proteinExistence type="inferred from homology"/>
<evidence type="ECO:0000256" key="5">
    <source>
        <dbReference type="ARBA" id="ARBA00023098"/>
    </source>
</evidence>
<keyword evidence="4 12" id="KW-0210">Decarboxylase</keyword>
<keyword evidence="8 12" id="KW-0594">Phospholipid biosynthesis</keyword>
<evidence type="ECO:0000256" key="6">
    <source>
        <dbReference type="ARBA" id="ARBA00023136"/>
    </source>
</evidence>
<organism evidence="14 15">
    <name type="scientific">Metallibacterium scheffleri</name>
    <dbReference type="NCBI Taxonomy" id="993689"/>
    <lineage>
        <taxon>Bacteria</taxon>
        <taxon>Pseudomonadati</taxon>
        <taxon>Pseudomonadota</taxon>
        <taxon>Gammaproteobacteria</taxon>
        <taxon>Lysobacterales</taxon>
        <taxon>Rhodanobacteraceae</taxon>
        <taxon>Metallibacterium</taxon>
    </lineage>
</organism>
<reference evidence="14 15" key="1">
    <citation type="submission" date="2017-02" db="EMBL/GenBank/DDBJ databases">
        <title>Whole genome sequencing of Metallibacterium scheffleri DSM 24874 (T).</title>
        <authorList>
            <person name="Kumar S."/>
            <person name="Patil P."/>
            <person name="Patil P.B."/>
        </authorList>
    </citation>
    <scope>NUCLEOTIDE SEQUENCE [LARGE SCALE GENOMIC DNA]</scope>
    <source>
        <strain evidence="14 15">DSM 24874</strain>
    </source>
</reference>
<keyword evidence="7 12" id="KW-0865">Zymogen</keyword>
<evidence type="ECO:0000256" key="3">
    <source>
        <dbReference type="ARBA" id="ARBA00022516"/>
    </source>
</evidence>
<comment type="caution">
    <text evidence="14">The sequence shown here is derived from an EMBL/GenBank/DDBJ whole genome shotgun (WGS) entry which is preliminary data.</text>
</comment>
<comment type="catalytic activity">
    <reaction evidence="12">
        <text>a 1,2-diacyl-sn-glycero-3-phospho-L-serine + H(+) = a 1,2-diacyl-sn-glycero-3-phosphoethanolamine + CO2</text>
        <dbReference type="Rhea" id="RHEA:20828"/>
        <dbReference type="ChEBI" id="CHEBI:15378"/>
        <dbReference type="ChEBI" id="CHEBI:16526"/>
        <dbReference type="ChEBI" id="CHEBI:57262"/>
        <dbReference type="ChEBI" id="CHEBI:64612"/>
        <dbReference type="EC" id="4.1.1.65"/>
    </reaction>
</comment>
<keyword evidence="15" id="KW-1185">Reference proteome</keyword>
<evidence type="ECO:0000256" key="1">
    <source>
        <dbReference type="ARBA" id="ARBA00005189"/>
    </source>
</evidence>
<feature type="active site" description="Charge relay system; for autoendoproteolytic cleavage activity" evidence="12">
    <location>
        <position position="144"/>
    </location>
</feature>
<comment type="pathway">
    <text evidence="12">Phospholipid metabolism; phosphatidylethanolamine biosynthesis; phosphatidylethanolamine from CDP-diacylglycerol: step 2/2.</text>
</comment>
<evidence type="ECO:0000256" key="8">
    <source>
        <dbReference type="ARBA" id="ARBA00023209"/>
    </source>
</evidence>
<dbReference type="HAMAP" id="MF_00662">
    <property type="entry name" value="PS_decarb_PSD_B_type1"/>
    <property type="match status" value="1"/>
</dbReference>
<dbReference type="OrthoDB" id="9802030at2"/>
<dbReference type="GO" id="GO:0005886">
    <property type="term" value="C:plasma membrane"/>
    <property type="evidence" value="ECO:0007669"/>
    <property type="project" value="UniProtKB-SubCell"/>
</dbReference>
<comment type="cofactor">
    <cofactor evidence="12">
        <name>pyruvate</name>
        <dbReference type="ChEBI" id="CHEBI:15361"/>
    </cofactor>
    <text evidence="12">Binds 1 pyruvoyl group covalently per subunit.</text>
</comment>
<comment type="subunit">
    <text evidence="12">Heterodimer of a large membrane-associated beta subunit and a small pyruvoyl-containing alpha subunit.</text>
</comment>
<comment type="function">
    <text evidence="12">Catalyzes the formation of phosphatidylethanolamine (PtdEtn) from phosphatidylserine (PtdSer).</text>
</comment>
<evidence type="ECO:0000256" key="2">
    <source>
        <dbReference type="ARBA" id="ARBA00022475"/>
    </source>
</evidence>
<dbReference type="GO" id="GO:0004609">
    <property type="term" value="F:phosphatidylserine decarboxylase activity"/>
    <property type="evidence" value="ECO:0007669"/>
    <property type="project" value="UniProtKB-UniRule"/>
</dbReference>
<dbReference type="PANTHER" id="PTHR10067:SF6">
    <property type="entry name" value="PHOSPHATIDYLSERINE DECARBOXYLASE PROENZYME, MITOCHONDRIAL"/>
    <property type="match status" value="1"/>
</dbReference>
<dbReference type="RefSeq" id="WP_081127930.1">
    <property type="nucleotide sequence ID" value="NZ_LDOS01000002.1"/>
</dbReference>
<feature type="active site" description="Charge relay system; for autoendoproteolytic cleavage activity" evidence="12">
    <location>
        <position position="88"/>
    </location>
</feature>
<dbReference type="PANTHER" id="PTHR10067">
    <property type="entry name" value="PHOSPHATIDYLSERINE DECARBOXYLASE"/>
    <property type="match status" value="1"/>
</dbReference>
<feature type="transmembrane region" description="Helical" evidence="13">
    <location>
        <begin position="193"/>
        <end position="215"/>
    </location>
</feature>
<dbReference type="Proteomes" id="UP000307749">
    <property type="component" value="Unassembled WGS sequence"/>
</dbReference>
<name>A0A4S3KQA5_9GAMM</name>